<organism evidence="1 2">
    <name type="scientific">Paenibacillus ottowii</name>
    <dbReference type="NCBI Taxonomy" id="2315729"/>
    <lineage>
        <taxon>Bacteria</taxon>
        <taxon>Bacillati</taxon>
        <taxon>Bacillota</taxon>
        <taxon>Bacilli</taxon>
        <taxon>Bacillales</taxon>
        <taxon>Paenibacillaceae</taxon>
        <taxon>Paenibacillus</taxon>
    </lineage>
</organism>
<proteinExistence type="predicted"/>
<keyword evidence="2" id="KW-1185">Reference proteome</keyword>
<sequence>MENNIFDLDVQINKSKGSVEPQVTSLAWQCTAMCRTAINFCSETAGVKCFSNIEAL</sequence>
<dbReference type="RefSeq" id="WP_142612562.1">
    <property type="nucleotide sequence ID" value="NZ_VIJZ01000003.1"/>
</dbReference>
<protein>
    <submittedName>
        <fullName evidence="1">Gallidermin/nisin family lantibiotic</fullName>
    </submittedName>
</protein>
<name>A0ABY3B750_9BACL</name>
<gene>
    <name evidence="1" type="ORF">FKV70_08655</name>
</gene>
<dbReference type="EMBL" id="VIJZ01000003">
    <property type="protein sequence ID" value="TQR99570.1"/>
    <property type="molecule type" value="Genomic_DNA"/>
</dbReference>
<evidence type="ECO:0000313" key="1">
    <source>
        <dbReference type="EMBL" id="TQR99570.1"/>
    </source>
</evidence>
<comment type="caution">
    <text evidence="1">The sequence shown here is derived from an EMBL/GenBank/DDBJ whole genome shotgun (WGS) entry which is preliminary data.</text>
</comment>
<dbReference type="Proteomes" id="UP000319219">
    <property type="component" value="Unassembled WGS sequence"/>
</dbReference>
<reference evidence="1 2" key="1">
    <citation type="submission" date="2019-07" db="EMBL/GenBank/DDBJ databases">
        <title>Paenibacillus ottowii sp. nov. isolated from a fermentation system processing bovine manure.</title>
        <authorList>
            <person name="Velazquez L.F."/>
            <person name="Rajbanshi S."/>
            <person name="Guan S."/>
            <person name="Hinchee M."/>
            <person name="Welsh A."/>
        </authorList>
    </citation>
    <scope>NUCLEOTIDE SEQUENCE [LARGE SCALE GENOMIC DNA]</scope>
    <source>
        <strain evidence="1 2">MS2379</strain>
    </source>
</reference>
<evidence type="ECO:0000313" key="2">
    <source>
        <dbReference type="Proteomes" id="UP000319219"/>
    </source>
</evidence>
<dbReference type="NCBIfam" id="NF038155">
    <property type="entry name" value="lanthi_I_FDLD"/>
    <property type="match status" value="1"/>
</dbReference>
<accession>A0ABY3B750</accession>